<dbReference type="GO" id="GO:0004180">
    <property type="term" value="F:carboxypeptidase activity"/>
    <property type="evidence" value="ECO:0007669"/>
    <property type="project" value="UniProtKB-KW"/>
</dbReference>
<gene>
    <name evidence="3" type="ORF">EDD33_1212</name>
</gene>
<keyword evidence="3" id="KW-0378">Hydrolase</keyword>
<dbReference type="Gene3D" id="3.30.1380.10">
    <property type="match status" value="1"/>
</dbReference>
<dbReference type="SUPFAM" id="SSF55166">
    <property type="entry name" value="Hedgehog/DD-peptidase"/>
    <property type="match status" value="1"/>
</dbReference>
<evidence type="ECO:0000259" key="2">
    <source>
        <dbReference type="Pfam" id="PF13539"/>
    </source>
</evidence>
<dbReference type="EMBL" id="RKHO01000001">
    <property type="protein sequence ID" value="ROR90372.1"/>
    <property type="molecule type" value="Genomic_DNA"/>
</dbReference>
<keyword evidence="3" id="KW-0645">Protease</keyword>
<name>A0A3N2CS55_9ACTN</name>
<accession>A0A3N2CS55</accession>
<dbReference type="InterPro" id="IPR039561">
    <property type="entry name" value="Peptidase_M15C"/>
</dbReference>
<dbReference type="Proteomes" id="UP000281738">
    <property type="component" value="Unassembled WGS sequence"/>
</dbReference>
<dbReference type="OrthoDB" id="9799970at2"/>
<evidence type="ECO:0000313" key="3">
    <source>
        <dbReference type="EMBL" id="ROR90372.1"/>
    </source>
</evidence>
<keyword evidence="1" id="KW-0732">Signal</keyword>
<evidence type="ECO:0000256" key="1">
    <source>
        <dbReference type="SAM" id="SignalP"/>
    </source>
</evidence>
<dbReference type="AlphaFoldDB" id="A0A3N2CS55"/>
<proteinExistence type="predicted"/>
<comment type="caution">
    <text evidence="3">The sequence shown here is derived from an EMBL/GenBank/DDBJ whole genome shotgun (WGS) entry which is preliminary data.</text>
</comment>
<sequence length="458" mass="48475">MHHPRPTRALLLLVGVLVGALGLGVSPALAAAPTATTASLAAPTGKAGLTARFAVTLRDGSQAGVPGRALALQRLTSTWSTVATATTGSDGTASVPLTLPAGDTTWRVVWRGDATYAGSTSTTATATGRVLSTTLTLDGPGSVVDERSLTLAGRWLASDGSAIAGRTVVLERRGADGSWAAYRTLRTSSTGRWSASITPRSDASFRASGSAGSWWRSAASSVHAVDNRPAGTPVALPSAAPRPAPLAAQSRASGAGANAVITRLPDAVWNNMVGRSWHRGCPVGRSGLRLLRINYWGFDGYRYRGEMVLATAVTGRAAAALKDMYAQKLPVRRMYRVDRFGWSSRVRGADDHASMRADNTSAFNCRWVVNKPGVMSPHARGRAIDLNTWENPYRSATGWVPNTWWSTRSHPRVAWRSASHPVVKIWRAHGFRWTYGTGDSQHVDGRTAPGAVAGTFTG</sequence>
<evidence type="ECO:0000313" key="4">
    <source>
        <dbReference type="Proteomes" id="UP000281738"/>
    </source>
</evidence>
<dbReference type="Pfam" id="PF13539">
    <property type="entry name" value="Peptidase_M15_4"/>
    <property type="match status" value="1"/>
</dbReference>
<keyword evidence="4" id="KW-1185">Reference proteome</keyword>
<reference evidence="3 4" key="1">
    <citation type="submission" date="2018-11" db="EMBL/GenBank/DDBJ databases">
        <title>Sequencing the genomes of 1000 actinobacteria strains.</title>
        <authorList>
            <person name="Klenk H.-P."/>
        </authorList>
    </citation>
    <scope>NUCLEOTIDE SEQUENCE [LARGE SCALE GENOMIC DNA]</scope>
    <source>
        <strain evidence="3 4">DSM 12652</strain>
    </source>
</reference>
<feature type="signal peptide" evidence="1">
    <location>
        <begin position="1"/>
        <end position="30"/>
    </location>
</feature>
<keyword evidence="3" id="KW-0121">Carboxypeptidase</keyword>
<organism evidence="3 4">
    <name type="scientific">Nocardioides aurantiacus</name>
    <dbReference type="NCBI Taxonomy" id="86796"/>
    <lineage>
        <taxon>Bacteria</taxon>
        <taxon>Bacillati</taxon>
        <taxon>Actinomycetota</taxon>
        <taxon>Actinomycetes</taxon>
        <taxon>Propionibacteriales</taxon>
        <taxon>Nocardioidaceae</taxon>
        <taxon>Nocardioides</taxon>
    </lineage>
</organism>
<feature type="domain" description="Peptidase M15C" evidence="2">
    <location>
        <begin position="372"/>
        <end position="443"/>
    </location>
</feature>
<dbReference type="InterPro" id="IPR009045">
    <property type="entry name" value="Zn_M74/Hedgehog-like"/>
</dbReference>
<feature type="chain" id="PRO_5017972507" evidence="1">
    <location>
        <begin position="31"/>
        <end position="458"/>
    </location>
</feature>
<dbReference type="RefSeq" id="WP_148076947.1">
    <property type="nucleotide sequence ID" value="NZ_RKHO01000001.1"/>
</dbReference>
<protein>
    <submittedName>
        <fullName evidence="3">D-alanyl-D-alanine carboxypeptidase-like protein</fullName>
    </submittedName>
</protein>